<reference evidence="1" key="1">
    <citation type="submission" date="2018-10" db="EMBL/GenBank/DDBJ databases">
        <title>Hidden diversity of soil giant viruses.</title>
        <authorList>
            <person name="Schulz F."/>
            <person name="Alteio L."/>
            <person name="Goudeau D."/>
            <person name="Ryan E.M."/>
            <person name="Malmstrom R.R."/>
            <person name="Blanchard J."/>
            <person name="Woyke T."/>
        </authorList>
    </citation>
    <scope>NUCLEOTIDE SEQUENCE</scope>
    <source>
        <strain evidence="1">DSV1</strain>
    </source>
</reference>
<accession>A0A3G4ZRF7</accession>
<protein>
    <recommendedName>
        <fullName evidence="2">Endonuclease/exonuclease/phosphatase domain-containing protein</fullName>
    </recommendedName>
</protein>
<dbReference type="InterPro" id="IPR036691">
    <property type="entry name" value="Endo/exonu/phosph_ase_sf"/>
</dbReference>
<dbReference type="EMBL" id="MK072045">
    <property type="protein sequence ID" value="AYV77490.1"/>
    <property type="molecule type" value="Genomic_DNA"/>
</dbReference>
<organism evidence="1">
    <name type="scientific">Dasosvirus sp</name>
    <dbReference type="NCBI Taxonomy" id="2487764"/>
    <lineage>
        <taxon>Viruses</taxon>
        <taxon>Varidnaviria</taxon>
        <taxon>Bamfordvirae</taxon>
        <taxon>Nucleocytoviricota</taxon>
        <taxon>Megaviricetes</taxon>
        <taxon>Imitervirales</taxon>
        <taxon>Mimiviridae</taxon>
        <taxon>Klosneuvirinae</taxon>
    </lineage>
</organism>
<evidence type="ECO:0000313" key="1">
    <source>
        <dbReference type="EMBL" id="AYV77490.1"/>
    </source>
</evidence>
<sequence>MTTVPDSTSAMTQQSDDYLSLSFGNLANASNDEKSENYRYAQREDMLHKTISEMKTDSFCALEFRVCSNKSKTRKLQPEELGVRLSKNTGLSLATLKPQNLDYMAFWRGTFYNKNKLRPLQSFARYAINPVFGSTVVSERGVMLLFTQYEEKQSKKQFWVINTHMPIAQKEKMIVVKWFNDNAVKECQLAGDKNPLIILGGDMNTFFDDGGQDMMDLFSEQWIHLTGNLKKTFKSFPQDPVQTTSQLDHIFVNKQAVQRIKIIKPATATFTDASDHAFLTIFAQLV</sequence>
<evidence type="ECO:0008006" key="2">
    <source>
        <dbReference type="Google" id="ProtNLM"/>
    </source>
</evidence>
<dbReference type="Gene3D" id="3.60.10.10">
    <property type="entry name" value="Endonuclease/exonuclease/phosphatase"/>
    <property type="match status" value="1"/>
</dbReference>
<gene>
    <name evidence="1" type="ORF">Dasosvirus4_11</name>
</gene>
<dbReference type="SUPFAM" id="SSF56219">
    <property type="entry name" value="DNase I-like"/>
    <property type="match status" value="1"/>
</dbReference>
<name>A0A3G4ZRF7_9VIRU</name>
<proteinExistence type="predicted"/>